<feature type="signal peptide" evidence="10">
    <location>
        <begin position="1"/>
        <end position="21"/>
    </location>
</feature>
<keyword evidence="13" id="KW-1185">Reference proteome</keyword>
<name>A0ABD2KWZ6_9BILA</name>
<comment type="pathway">
    <text evidence="1">Protein modification; protein ubiquitination.</text>
</comment>
<evidence type="ECO:0000256" key="2">
    <source>
        <dbReference type="ARBA" id="ARBA00022679"/>
    </source>
</evidence>
<evidence type="ECO:0000256" key="7">
    <source>
        <dbReference type="ARBA" id="ARBA00022833"/>
    </source>
</evidence>
<dbReference type="Proteomes" id="UP001620626">
    <property type="component" value="Unassembled WGS sequence"/>
</dbReference>
<feature type="chain" id="PRO_5044842594" description="RING-type domain-containing protein" evidence="10">
    <location>
        <begin position="22"/>
        <end position="257"/>
    </location>
</feature>
<evidence type="ECO:0000313" key="13">
    <source>
        <dbReference type="Proteomes" id="UP001620626"/>
    </source>
</evidence>
<feature type="region of interest" description="Disordered" evidence="9">
    <location>
        <begin position="35"/>
        <end position="54"/>
    </location>
</feature>
<dbReference type="PANTHER" id="PTHR22770">
    <property type="entry name" value="UBIQUITIN CONJUGATING ENZYME 7 INTERACTING PROTEIN-RELATED"/>
    <property type="match status" value="1"/>
</dbReference>
<evidence type="ECO:0000256" key="9">
    <source>
        <dbReference type="SAM" id="MobiDB-lite"/>
    </source>
</evidence>
<keyword evidence="7" id="KW-0862">Zinc</keyword>
<dbReference type="GO" id="GO:0008270">
    <property type="term" value="F:zinc ion binding"/>
    <property type="evidence" value="ECO:0007669"/>
    <property type="project" value="UniProtKB-KW"/>
</dbReference>
<comment type="caution">
    <text evidence="12">The sequence shown here is derived from an EMBL/GenBank/DDBJ whole genome shotgun (WGS) entry which is preliminary data.</text>
</comment>
<evidence type="ECO:0000256" key="6">
    <source>
        <dbReference type="ARBA" id="ARBA00022786"/>
    </source>
</evidence>
<keyword evidence="3" id="KW-0479">Metal-binding</keyword>
<feature type="domain" description="RING-type" evidence="11">
    <location>
        <begin position="57"/>
        <end position="257"/>
    </location>
</feature>
<dbReference type="EMBL" id="JBICBT010000616">
    <property type="protein sequence ID" value="KAL3107436.1"/>
    <property type="molecule type" value="Genomic_DNA"/>
</dbReference>
<evidence type="ECO:0000259" key="11">
    <source>
        <dbReference type="PROSITE" id="PS51873"/>
    </source>
</evidence>
<dbReference type="InterPro" id="IPR051628">
    <property type="entry name" value="LUBAC_E3_Ligases"/>
</dbReference>
<evidence type="ECO:0000256" key="10">
    <source>
        <dbReference type="SAM" id="SignalP"/>
    </source>
</evidence>
<dbReference type="PROSITE" id="PS51873">
    <property type="entry name" value="TRIAD"/>
    <property type="match status" value="1"/>
</dbReference>
<evidence type="ECO:0000256" key="5">
    <source>
        <dbReference type="ARBA" id="ARBA00022771"/>
    </source>
</evidence>
<proteinExistence type="predicted"/>
<dbReference type="GO" id="GO:0016740">
    <property type="term" value="F:transferase activity"/>
    <property type="evidence" value="ECO:0007669"/>
    <property type="project" value="UniProtKB-KW"/>
</dbReference>
<evidence type="ECO:0000256" key="4">
    <source>
        <dbReference type="ARBA" id="ARBA00022737"/>
    </source>
</evidence>
<keyword evidence="5" id="KW-0863">Zinc-finger</keyword>
<keyword evidence="8" id="KW-0175">Coiled coil</keyword>
<keyword evidence="10" id="KW-0732">Signal</keyword>
<sequence>MMNCNCLFILAFATFVVLILQNVTKKPLSKLLGLSAGSSSKSKDASGDGTSNEEECPKMACNVCFDDIEIDQLCFCDGDQSTKTVNERKDDEKSHAICIECLRRYTKAAYSTMPFADGGIGLSCVEPNCQNPIGWETLTKWLTEDSKDKKTITSINGLIEELKNRLHKYSNDKKKQLIDMSEKQEEKHFKCPSCNYEMCRECEMEKHGNLSCLEFAKRHNRLEQLMQKRLNDVAIDKCPKCHLKFIKTDGCNYVKNC</sequence>
<gene>
    <name evidence="12" type="ORF">niasHT_014153</name>
</gene>
<feature type="coiled-coil region" evidence="8">
    <location>
        <begin position="152"/>
        <end position="179"/>
    </location>
</feature>
<evidence type="ECO:0000256" key="1">
    <source>
        <dbReference type="ARBA" id="ARBA00004906"/>
    </source>
</evidence>
<organism evidence="12 13">
    <name type="scientific">Heterodera trifolii</name>
    <dbReference type="NCBI Taxonomy" id="157864"/>
    <lineage>
        <taxon>Eukaryota</taxon>
        <taxon>Metazoa</taxon>
        <taxon>Ecdysozoa</taxon>
        <taxon>Nematoda</taxon>
        <taxon>Chromadorea</taxon>
        <taxon>Rhabditida</taxon>
        <taxon>Tylenchina</taxon>
        <taxon>Tylenchomorpha</taxon>
        <taxon>Tylenchoidea</taxon>
        <taxon>Heteroderidae</taxon>
        <taxon>Heteroderinae</taxon>
        <taxon>Heterodera</taxon>
    </lineage>
</organism>
<dbReference type="InterPro" id="IPR044066">
    <property type="entry name" value="TRIAD_supradom"/>
</dbReference>
<protein>
    <recommendedName>
        <fullName evidence="11">RING-type domain-containing protein</fullName>
    </recommendedName>
</protein>
<dbReference type="CDD" id="cd20335">
    <property type="entry name" value="BRcat_RBR"/>
    <property type="match status" value="1"/>
</dbReference>
<evidence type="ECO:0000313" key="12">
    <source>
        <dbReference type="EMBL" id="KAL3107436.1"/>
    </source>
</evidence>
<accession>A0ABD2KWZ6</accession>
<keyword evidence="2" id="KW-0808">Transferase</keyword>
<evidence type="ECO:0000256" key="8">
    <source>
        <dbReference type="SAM" id="Coils"/>
    </source>
</evidence>
<keyword evidence="6" id="KW-0833">Ubl conjugation pathway</keyword>
<reference evidence="12 13" key="1">
    <citation type="submission" date="2024-10" db="EMBL/GenBank/DDBJ databases">
        <authorList>
            <person name="Kim D."/>
        </authorList>
    </citation>
    <scope>NUCLEOTIDE SEQUENCE [LARGE SCALE GENOMIC DNA]</scope>
    <source>
        <strain evidence="12">BH-2024</strain>
    </source>
</reference>
<evidence type="ECO:0000256" key="3">
    <source>
        <dbReference type="ARBA" id="ARBA00022723"/>
    </source>
</evidence>
<keyword evidence="4" id="KW-0677">Repeat</keyword>
<dbReference type="AlphaFoldDB" id="A0ABD2KWZ6"/>